<dbReference type="InterPro" id="IPR010280">
    <property type="entry name" value="U5_MeTrfase_fam"/>
</dbReference>
<feature type="active site" description="Nucleophile" evidence="7">
    <location>
        <position position="673"/>
    </location>
</feature>
<comment type="caution">
    <text evidence="7">Lacks conserved residue(s) required for the propagation of feature annotation.</text>
</comment>
<dbReference type="SUPFAM" id="SSF54928">
    <property type="entry name" value="RNA-binding domain, RBD"/>
    <property type="match status" value="1"/>
</dbReference>
<keyword evidence="3 7" id="KW-0949">S-adenosyl-L-methionine</keyword>
<dbReference type="InterPro" id="IPR029063">
    <property type="entry name" value="SAM-dependent_MTases_sf"/>
</dbReference>
<feature type="binding site" evidence="7">
    <location>
        <position position="595"/>
    </location>
    <ligand>
        <name>S-adenosyl-L-methionine</name>
        <dbReference type="ChEBI" id="CHEBI:59789"/>
    </ligand>
</feature>
<feature type="region of interest" description="Disordered" evidence="9">
    <location>
        <begin position="1"/>
        <end position="41"/>
    </location>
</feature>
<dbReference type="EMBL" id="JARQWQ010000001">
    <property type="protein sequence ID" value="KAK2574663.1"/>
    <property type="molecule type" value="Genomic_DNA"/>
</dbReference>
<dbReference type="PROSITE" id="PS01230">
    <property type="entry name" value="TRMA_1"/>
    <property type="match status" value="1"/>
</dbReference>
<comment type="catalytic activity">
    <reaction evidence="5">
        <text>uridine(54) in tRNA + S-adenosyl-L-methionine = 5-methyluridine(54) in tRNA + S-adenosyl-L-homocysteine + H(+)</text>
        <dbReference type="Rhea" id="RHEA:42712"/>
        <dbReference type="Rhea" id="RHEA-COMP:10167"/>
        <dbReference type="Rhea" id="RHEA-COMP:10193"/>
        <dbReference type="ChEBI" id="CHEBI:15378"/>
        <dbReference type="ChEBI" id="CHEBI:57856"/>
        <dbReference type="ChEBI" id="CHEBI:59789"/>
        <dbReference type="ChEBI" id="CHEBI:65315"/>
        <dbReference type="ChEBI" id="CHEBI:74447"/>
        <dbReference type="EC" id="2.1.1.35"/>
    </reaction>
    <physiologicalReaction direction="left-to-right" evidence="5">
        <dbReference type="Rhea" id="RHEA:42713"/>
    </physiologicalReaction>
</comment>
<name>A0AAD9R7R4_ACRCE</name>
<organism evidence="11 12">
    <name type="scientific">Acropora cervicornis</name>
    <name type="common">Staghorn coral</name>
    <dbReference type="NCBI Taxonomy" id="6130"/>
    <lineage>
        <taxon>Eukaryota</taxon>
        <taxon>Metazoa</taxon>
        <taxon>Cnidaria</taxon>
        <taxon>Anthozoa</taxon>
        <taxon>Hexacorallia</taxon>
        <taxon>Scleractinia</taxon>
        <taxon>Astrocoeniina</taxon>
        <taxon>Acroporidae</taxon>
        <taxon>Acropora</taxon>
    </lineage>
</organism>
<comment type="similarity">
    <text evidence="7">Belongs to the class I-like SAM-binding methyltransferase superfamily. RNA M5U methyltransferase family.</text>
</comment>
<keyword evidence="6" id="KW-0694">RNA-binding</keyword>
<dbReference type="EC" id="2.1.1.35" evidence="4"/>
<evidence type="ECO:0000256" key="3">
    <source>
        <dbReference type="ARBA" id="ARBA00022691"/>
    </source>
</evidence>
<evidence type="ECO:0000256" key="9">
    <source>
        <dbReference type="SAM" id="MobiDB-lite"/>
    </source>
</evidence>
<accession>A0AAD9R7R4</accession>
<evidence type="ECO:0000313" key="11">
    <source>
        <dbReference type="EMBL" id="KAK2574663.1"/>
    </source>
</evidence>
<dbReference type="InterPro" id="IPR012677">
    <property type="entry name" value="Nucleotide-bd_a/b_plait_sf"/>
</dbReference>
<evidence type="ECO:0000256" key="7">
    <source>
        <dbReference type="PROSITE-ProRule" id="PRU01024"/>
    </source>
</evidence>
<dbReference type="PROSITE" id="PS50102">
    <property type="entry name" value="RRM"/>
    <property type="match status" value="1"/>
</dbReference>
<reference evidence="11" key="1">
    <citation type="journal article" date="2023" name="G3 (Bethesda)">
        <title>Whole genome assembly and annotation of the endangered Caribbean coral Acropora cervicornis.</title>
        <authorList>
            <person name="Selwyn J.D."/>
            <person name="Vollmer S.V."/>
        </authorList>
    </citation>
    <scope>NUCLEOTIDE SEQUENCE</scope>
    <source>
        <strain evidence="11">K2</strain>
    </source>
</reference>
<dbReference type="InterPro" id="IPR035979">
    <property type="entry name" value="RBD_domain_sf"/>
</dbReference>
<evidence type="ECO:0000256" key="1">
    <source>
        <dbReference type="ARBA" id="ARBA00022603"/>
    </source>
</evidence>
<keyword evidence="1 7" id="KW-0489">Methyltransferase</keyword>
<dbReference type="SUPFAM" id="SSF53335">
    <property type="entry name" value="S-adenosyl-L-methionine-dependent methyltransferases"/>
    <property type="match status" value="1"/>
</dbReference>
<dbReference type="PANTHER" id="PTHR45904">
    <property type="entry name" value="TRNA (URACIL-5-)-METHYLTRANSFERASE"/>
    <property type="match status" value="1"/>
</dbReference>
<evidence type="ECO:0000256" key="4">
    <source>
        <dbReference type="ARBA" id="ARBA00033763"/>
    </source>
</evidence>
<feature type="region of interest" description="Disordered" evidence="9">
    <location>
        <begin position="134"/>
        <end position="164"/>
    </location>
</feature>
<dbReference type="GO" id="GO:0030697">
    <property type="term" value="F:tRNA (uracil(54)-C5)-methyltransferase activity, S-adenosyl methionine-dependent"/>
    <property type="evidence" value="ECO:0007669"/>
    <property type="project" value="UniProtKB-EC"/>
</dbReference>
<evidence type="ECO:0000256" key="5">
    <source>
        <dbReference type="ARBA" id="ARBA00047278"/>
    </source>
</evidence>
<evidence type="ECO:0000256" key="2">
    <source>
        <dbReference type="ARBA" id="ARBA00022679"/>
    </source>
</evidence>
<dbReference type="Gene3D" id="2.40.50.1070">
    <property type="match status" value="1"/>
</dbReference>
<reference evidence="11" key="2">
    <citation type="journal article" date="2023" name="Science">
        <title>Genomic signatures of disease resistance in endangered staghorn corals.</title>
        <authorList>
            <person name="Vollmer S.V."/>
            <person name="Selwyn J.D."/>
            <person name="Despard B.A."/>
            <person name="Roesel C.L."/>
        </authorList>
    </citation>
    <scope>NUCLEOTIDE SEQUENCE</scope>
    <source>
        <strain evidence="11">K2</strain>
    </source>
</reference>
<dbReference type="InterPro" id="IPR045850">
    <property type="entry name" value="TRM2_met"/>
</dbReference>
<dbReference type="InterPro" id="IPR034262">
    <property type="entry name" value="TRMT2A_RRM"/>
</dbReference>
<dbReference type="PANTHER" id="PTHR45904:SF2">
    <property type="entry name" value="TRNA (URACIL-5-)-METHYLTRANSFERASE HOMOLOG A"/>
    <property type="match status" value="1"/>
</dbReference>
<feature type="binding site" evidence="7">
    <location>
        <position position="544"/>
    </location>
    <ligand>
        <name>S-adenosyl-L-methionine</name>
        <dbReference type="ChEBI" id="CHEBI:59789"/>
    </ligand>
</feature>
<dbReference type="CDD" id="cd02440">
    <property type="entry name" value="AdoMet_MTases"/>
    <property type="match status" value="1"/>
</dbReference>
<dbReference type="GO" id="GO:0032259">
    <property type="term" value="P:methylation"/>
    <property type="evidence" value="ECO:0007669"/>
    <property type="project" value="UniProtKB-KW"/>
</dbReference>
<dbReference type="Proteomes" id="UP001249851">
    <property type="component" value="Unassembled WGS sequence"/>
</dbReference>
<feature type="binding site" evidence="7">
    <location>
        <position position="645"/>
    </location>
    <ligand>
        <name>S-adenosyl-L-methionine</name>
        <dbReference type="ChEBI" id="CHEBI:59789"/>
    </ligand>
</feature>
<evidence type="ECO:0000313" key="12">
    <source>
        <dbReference type="Proteomes" id="UP001249851"/>
    </source>
</evidence>
<dbReference type="Gene3D" id="3.40.50.150">
    <property type="entry name" value="Vaccinia Virus protein VP39"/>
    <property type="match status" value="1"/>
</dbReference>
<dbReference type="CDD" id="cd12439">
    <property type="entry name" value="RRM_TRMT2A"/>
    <property type="match status" value="1"/>
</dbReference>
<gene>
    <name evidence="11" type="ORF">P5673_000863</name>
</gene>
<feature type="compositionally biased region" description="Acidic residues" evidence="9">
    <location>
        <begin position="152"/>
        <end position="164"/>
    </location>
</feature>
<comment type="caution">
    <text evidence="11">The sequence shown here is derived from an EMBL/GenBank/DDBJ whole genome shotgun (WGS) entry which is preliminary data.</text>
</comment>
<keyword evidence="2 7" id="KW-0808">Transferase</keyword>
<feature type="domain" description="RRM" evidence="10">
    <location>
        <begin position="180"/>
        <end position="254"/>
    </location>
</feature>
<dbReference type="Gene3D" id="3.30.70.330">
    <property type="match status" value="1"/>
</dbReference>
<evidence type="ECO:0000259" key="10">
    <source>
        <dbReference type="PROSITE" id="PS50102"/>
    </source>
</evidence>
<protein>
    <recommendedName>
        <fullName evidence="4">tRNA (uracil(54)-C(5))-methyltransferase</fullName>
        <ecNumber evidence="4">2.1.1.35</ecNumber>
    </recommendedName>
</protein>
<feature type="active site" evidence="8">
    <location>
        <position position="673"/>
    </location>
</feature>
<dbReference type="InterPro" id="IPR030390">
    <property type="entry name" value="MeTrfase_TrmA_AS"/>
</dbReference>
<dbReference type="Pfam" id="PF05958">
    <property type="entry name" value="tRNA_U5-meth_tr"/>
    <property type="match status" value="1"/>
</dbReference>
<dbReference type="AlphaFoldDB" id="A0AAD9R7R4"/>
<sequence>MAEGEDMAKGDPTKEPASLSSDQNTFPIFETKKSEQEVSSSIPGFPPLFQFAKLQTEASSWTANASDNSAIPTYEFEEKQPMIQTELSTTKEVSWEENSVTINLSATNGADSSILGESSGLGSVSNMQEKEMVEAEDNEMDKEEEKVGEEATANDEPDEEEAESDPYFYTKRDEFTSEIYKIELQNLPKKCGYKQFKKMIANRLNVRPVKVKLPPGASHAYVTFRNEEERRLAIRSLSGHKWKGKVLSAKTAQPLPDPLALQRAEGMARKRMIQDAARANVDAKRIKLDGDEVDELAISVRLNHVVTPLWDQPYSKQMETKKSNMVEILGKLTRKLKAIMVLKNNWVEEESAKRNGICCELLDCVESPVLDGYRNKCEFTIAEGPDRAKTVGFRLGSYKEGYSGVVEPSECIHISDKAKVISKAFQTYVRQSPLPVYDLCFHTGYWQTLTVRSSMYGETMAVLQFSPQKMTKDEIEAEKNRICEYFKSGEGKDVKLTSLYLQINHTRAVGGNAEAPFVHIMGEEHIYEELCGLKFRISPDSFFQVNTKATEKLFNLLKDWCGDHLDETVVLDICCGTGALGLCLAQSVKRVIGVEIIENAVEDAKANAQLNGVTNAQFVCGKAEDIIVDVFKNMPRKTKIIGIMDPPRAGLHQSVLHAIRKSRRMDKLIYVSCNPSAAFVNFLDLCRPTSKRIKTAPFRLVKAVPVDLFPHTKHCELLLLFERDMTSVDAAKFYKWYY</sequence>
<dbReference type="GO" id="GO:0006396">
    <property type="term" value="P:RNA processing"/>
    <property type="evidence" value="ECO:0007669"/>
    <property type="project" value="InterPro"/>
</dbReference>
<proteinExistence type="inferred from homology"/>
<dbReference type="PROSITE" id="PS51687">
    <property type="entry name" value="SAM_MT_RNA_M5U"/>
    <property type="match status" value="1"/>
</dbReference>
<dbReference type="GO" id="GO:0003723">
    <property type="term" value="F:RNA binding"/>
    <property type="evidence" value="ECO:0007669"/>
    <property type="project" value="UniProtKB-UniRule"/>
</dbReference>
<feature type="compositionally biased region" description="Basic and acidic residues" evidence="9">
    <location>
        <begin position="1"/>
        <end position="14"/>
    </location>
</feature>
<evidence type="ECO:0000256" key="8">
    <source>
        <dbReference type="PROSITE-ProRule" id="PRU10015"/>
    </source>
</evidence>
<keyword evidence="12" id="KW-1185">Reference proteome</keyword>
<dbReference type="InterPro" id="IPR000504">
    <property type="entry name" value="RRM_dom"/>
</dbReference>
<evidence type="ECO:0000256" key="6">
    <source>
        <dbReference type="PROSITE-ProRule" id="PRU00176"/>
    </source>
</evidence>